<proteinExistence type="predicted"/>
<dbReference type="Proteomes" id="UP001165740">
    <property type="component" value="Chromosome 18"/>
</dbReference>
<accession>A0A9W2ZEM3</accession>
<organism evidence="1 2">
    <name type="scientific">Biomphalaria glabrata</name>
    <name type="common">Bloodfluke planorb</name>
    <name type="synonym">Freshwater snail</name>
    <dbReference type="NCBI Taxonomy" id="6526"/>
    <lineage>
        <taxon>Eukaryota</taxon>
        <taxon>Metazoa</taxon>
        <taxon>Spiralia</taxon>
        <taxon>Lophotrochozoa</taxon>
        <taxon>Mollusca</taxon>
        <taxon>Gastropoda</taxon>
        <taxon>Heterobranchia</taxon>
        <taxon>Euthyneura</taxon>
        <taxon>Panpulmonata</taxon>
        <taxon>Hygrophila</taxon>
        <taxon>Lymnaeoidea</taxon>
        <taxon>Planorbidae</taxon>
        <taxon>Biomphalaria</taxon>
    </lineage>
</organism>
<dbReference type="AlphaFoldDB" id="A0A9W2ZEM3"/>
<dbReference type="RefSeq" id="XP_055873402.1">
    <property type="nucleotide sequence ID" value="XM_056017427.1"/>
</dbReference>
<dbReference type="GeneID" id="129923977"/>
<evidence type="ECO:0000313" key="2">
    <source>
        <dbReference type="RefSeq" id="XP_055873402.1"/>
    </source>
</evidence>
<gene>
    <name evidence="2" type="primary">LOC129923977</name>
</gene>
<protein>
    <submittedName>
        <fullName evidence="2">Uncharacterized protein LOC129923977</fullName>
    </submittedName>
</protein>
<sequence>MKQSMFYFACIIAHILSKDVFISKTTLMEGQQLDVECNALVFGNSIPNITCVSGLSLGKFNSTTKKFDSIVELYEIEAKDYINNLWVEWWNISASLNYSENNCNNVHMANIKAFVKAVRFEDSGLYRCHLETQSTVDLTDMYYKINGSLTVIQKNAVKEEVKATSTQTSLKDNNNGVTEKKMSTTPMSGAIDKCKELKAIIIVATLAYVWQLGVI</sequence>
<name>A0A9W2ZEM3_BIOGL</name>
<reference evidence="2" key="1">
    <citation type="submission" date="2025-08" db="UniProtKB">
        <authorList>
            <consortium name="RefSeq"/>
        </authorList>
    </citation>
    <scope>IDENTIFICATION</scope>
</reference>
<keyword evidence="1" id="KW-1185">Reference proteome</keyword>
<evidence type="ECO:0000313" key="1">
    <source>
        <dbReference type="Proteomes" id="UP001165740"/>
    </source>
</evidence>